<dbReference type="AlphaFoldDB" id="A0AAV4PUQ0"/>
<comment type="subcellular location">
    <subcellularLocation>
        <location evidence="1">Cell membrane</location>
        <topology evidence="1">Multi-pass membrane protein</topology>
    </subcellularLocation>
</comment>
<evidence type="ECO:0000256" key="4">
    <source>
        <dbReference type="ARBA" id="ARBA00022692"/>
    </source>
</evidence>
<evidence type="ECO:0000313" key="9">
    <source>
        <dbReference type="EMBL" id="GIX98922.1"/>
    </source>
</evidence>
<evidence type="ECO:0000256" key="1">
    <source>
        <dbReference type="ARBA" id="ARBA00004651"/>
    </source>
</evidence>
<evidence type="ECO:0000256" key="6">
    <source>
        <dbReference type="ARBA" id="ARBA00023136"/>
    </source>
</evidence>
<comment type="caution">
    <text evidence="9">The sequence shown here is derived from an EMBL/GenBank/DDBJ whole genome shotgun (WGS) entry which is preliminary data.</text>
</comment>
<keyword evidence="10" id="KW-1185">Reference proteome</keyword>
<feature type="transmembrane region" description="Helical" evidence="8">
    <location>
        <begin position="306"/>
        <end position="323"/>
    </location>
</feature>
<dbReference type="GO" id="GO:0008527">
    <property type="term" value="F:taste receptor activity"/>
    <property type="evidence" value="ECO:0007669"/>
    <property type="project" value="InterPro"/>
</dbReference>
<dbReference type="PANTHER" id="PTHR21421">
    <property type="entry name" value="GUSTATORY RECEPTOR"/>
    <property type="match status" value="1"/>
</dbReference>
<proteinExistence type="inferred from homology"/>
<accession>A0AAV4PUQ0</accession>
<evidence type="ECO:0000256" key="2">
    <source>
        <dbReference type="ARBA" id="ARBA00005327"/>
    </source>
</evidence>
<keyword evidence="7" id="KW-0675">Receptor</keyword>
<protein>
    <recommendedName>
        <fullName evidence="11">Gustatory receptor</fullName>
    </recommendedName>
</protein>
<name>A0AAV4PUQ0_CAEEX</name>
<dbReference type="Pfam" id="PF06151">
    <property type="entry name" value="Trehalose_recp"/>
    <property type="match status" value="1"/>
</dbReference>
<comment type="similarity">
    <text evidence="2">Belongs to the insect chemoreceptor superfamily. Gustatory receptor (GR) family. Gr5a subfamily.</text>
</comment>
<keyword evidence="5 8" id="KW-1133">Transmembrane helix</keyword>
<organism evidence="9 10">
    <name type="scientific">Caerostris extrusa</name>
    <name type="common">Bark spider</name>
    <name type="synonym">Caerostris bankana</name>
    <dbReference type="NCBI Taxonomy" id="172846"/>
    <lineage>
        <taxon>Eukaryota</taxon>
        <taxon>Metazoa</taxon>
        <taxon>Ecdysozoa</taxon>
        <taxon>Arthropoda</taxon>
        <taxon>Chelicerata</taxon>
        <taxon>Arachnida</taxon>
        <taxon>Araneae</taxon>
        <taxon>Araneomorphae</taxon>
        <taxon>Entelegynae</taxon>
        <taxon>Araneoidea</taxon>
        <taxon>Araneidae</taxon>
        <taxon>Caerostris</taxon>
    </lineage>
</organism>
<dbReference type="GO" id="GO:0005886">
    <property type="term" value="C:plasma membrane"/>
    <property type="evidence" value="ECO:0007669"/>
    <property type="project" value="UniProtKB-SubCell"/>
</dbReference>
<dbReference type="EMBL" id="BPLR01004982">
    <property type="protein sequence ID" value="GIX98922.1"/>
    <property type="molecule type" value="Genomic_DNA"/>
</dbReference>
<dbReference type="GO" id="GO:0050916">
    <property type="term" value="P:sensory perception of sweet taste"/>
    <property type="evidence" value="ECO:0007669"/>
    <property type="project" value="UniProtKB-ARBA"/>
</dbReference>
<evidence type="ECO:0000256" key="7">
    <source>
        <dbReference type="ARBA" id="ARBA00023170"/>
    </source>
</evidence>
<evidence type="ECO:0000313" key="10">
    <source>
        <dbReference type="Proteomes" id="UP001054945"/>
    </source>
</evidence>
<evidence type="ECO:0000256" key="5">
    <source>
        <dbReference type="ARBA" id="ARBA00022989"/>
    </source>
</evidence>
<dbReference type="PANTHER" id="PTHR21421:SF29">
    <property type="entry name" value="GUSTATORY RECEPTOR 5A FOR TREHALOSE-RELATED"/>
    <property type="match status" value="1"/>
</dbReference>
<evidence type="ECO:0008006" key="11">
    <source>
        <dbReference type="Google" id="ProtNLM"/>
    </source>
</evidence>
<feature type="transmembrane region" description="Helical" evidence="8">
    <location>
        <begin position="133"/>
        <end position="155"/>
    </location>
</feature>
<dbReference type="Proteomes" id="UP001054945">
    <property type="component" value="Unassembled WGS sequence"/>
</dbReference>
<gene>
    <name evidence="9" type="ORF">CEXT_490361</name>
</gene>
<keyword evidence="4 8" id="KW-0812">Transmembrane</keyword>
<keyword evidence="6 8" id="KW-0472">Membrane</keyword>
<dbReference type="InterPro" id="IPR009318">
    <property type="entry name" value="Gustatory_rcpt"/>
</dbReference>
<evidence type="ECO:0000256" key="3">
    <source>
        <dbReference type="ARBA" id="ARBA00022475"/>
    </source>
</evidence>
<reference evidence="9 10" key="1">
    <citation type="submission" date="2021-06" db="EMBL/GenBank/DDBJ databases">
        <title>Caerostris extrusa draft genome.</title>
        <authorList>
            <person name="Kono N."/>
            <person name="Arakawa K."/>
        </authorList>
    </citation>
    <scope>NUCLEOTIDE SEQUENCE [LARGE SCALE GENOMIC DNA]</scope>
</reference>
<evidence type="ECO:0000256" key="8">
    <source>
        <dbReference type="SAM" id="Phobius"/>
    </source>
</evidence>
<sequence>MFHLVCVNLTYSMFLYDFRRTEKTVRKVSLVRKVPELFTFLLWYSVYYKRNSIKNLMSRIHHVNQEPSLSTTTAVTVTGLVAILVIFIVAPLSILLFESEHTLMFYTEYYNFGVRTFGTGVNYAVTIPTIFAYYFYIFTFPACVCVLYSTLCFTLKRALVGHASLAKAEFAGLGKRHLLGVSERYGRISGLVEHFEDALSLVAFLLEFPLLHLRILFLEYLPKPPAEQPLRQVHLLRSLRIVSYVGMAMFASSVTEADRAARRANRDLFRRAHPGGGEGLSLQSIDPERAFALTGWGCFTFTKSSILAVFGSILTYTLLLMQLD</sequence>
<keyword evidence="3" id="KW-1003">Cell membrane</keyword>
<feature type="transmembrane region" description="Helical" evidence="8">
    <location>
        <begin position="69"/>
        <end position="97"/>
    </location>
</feature>